<name>A0A5B7IQN8_PORTR</name>
<dbReference type="EMBL" id="VSRR010063853">
    <property type="protein sequence ID" value="MPC83906.1"/>
    <property type="molecule type" value="Genomic_DNA"/>
</dbReference>
<evidence type="ECO:0000313" key="2">
    <source>
        <dbReference type="Proteomes" id="UP000324222"/>
    </source>
</evidence>
<reference evidence="1 2" key="1">
    <citation type="submission" date="2019-05" db="EMBL/GenBank/DDBJ databases">
        <title>Another draft genome of Portunus trituberculatus and its Hox gene families provides insights of decapod evolution.</title>
        <authorList>
            <person name="Jeong J.-H."/>
            <person name="Song I."/>
            <person name="Kim S."/>
            <person name="Choi T."/>
            <person name="Kim D."/>
            <person name="Ryu S."/>
            <person name="Kim W."/>
        </authorList>
    </citation>
    <scope>NUCLEOTIDE SEQUENCE [LARGE SCALE GENOMIC DNA]</scope>
    <source>
        <tissue evidence="1">Muscle</tissue>
    </source>
</reference>
<accession>A0A5B7IQN8</accession>
<proteinExistence type="predicted"/>
<keyword evidence="2" id="KW-1185">Reference proteome</keyword>
<evidence type="ECO:0000313" key="1">
    <source>
        <dbReference type="EMBL" id="MPC83906.1"/>
    </source>
</evidence>
<protein>
    <submittedName>
        <fullName evidence="1">Uncharacterized protein</fullName>
    </submittedName>
</protein>
<gene>
    <name evidence="1" type="ORF">E2C01_078627</name>
</gene>
<sequence>MELAHWTRKFRNNISVGARSTDSSINVMWIVLVATPQSTISDRGGGGEEGRRQWTCLVAQFNIH</sequence>
<dbReference type="Proteomes" id="UP000324222">
    <property type="component" value="Unassembled WGS sequence"/>
</dbReference>
<organism evidence="1 2">
    <name type="scientific">Portunus trituberculatus</name>
    <name type="common">Swimming crab</name>
    <name type="synonym">Neptunus trituberculatus</name>
    <dbReference type="NCBI Taxonomy" id="210409"/>
    <lineage>
        <taxon>Eukaryota</taxon>
        <taxon>Metazoa</taxon>
        <taxon>Ecdysozoa</taxon>
        <taxon>Arthropoda</taxon>
        <taxon>Crustacea</taxon>
        <taxon>Multicrustacea</taxon>
        <taxon>Malacostraca</taxon>
        <taxon>Eumalacostraca</taxon>
        <taxon>Eucarida</taxon>
        <taxon>Decapoda</taxon>
        <taxon>Pleocyemata</taxon>
        <taxon>Brachyura</taxon>
        <taxon>Eubrachyura</taxon>
        <taxon>Portunoidea</taxon>
        <taxon>Portunidae</taxon>
        <taxon>Portuninae</taxon>
        <taxon>Portunus</taxon>
    </lineage>
</organism>
<dbReference type="AlphaFoldDB" id="A0A5B7IQN8"/>
<comment type="caution">
    <text evidence="1">The sequence shown here is derived from an EMBL/GenBank/DDBJ whole genome shotgun (WGS) entry which is preliminary data.</text>
</comment>